<organism evidence="1 2">
    <name type="scientific">Pyricularia oryzae</name>
    <name type="common">Rice blast fungus</name>
    <name type="synonym">Magnaporthe oryzae</name>
    <dbReference type="NCBI Taxonomy" id="318829"/>
    <lineage>
        <taxon>Eukaryota</taxon>
        <taxon>Fungi</taxon>
        <taxon>Dikarya</taxon>
        <taxon>Ascomycota</taxon>
        <taxon>Pezizomycotina</taxon>
        <taxon>Sordariomycetes</taxon>
        <taxon>Sordariomycetidae</taxon>
        <taxon>Magnaporthales</taxon>
        <taxon>Pyriculariaceae</taxon>
        <taxon>Pyricularia</taxon>
    </lineage>
</organism>
<dbReference type="EMBL" id="CP034205">
    <property type="protein sequence ID" value="QBZ55999.1"/>
    <property type="molecule type" value="Genomic_DNA"/>
</dbReference>
<protein>
    <submittedName>
        <fullName evidence="1">Uncharacterized protein</fullName>
    </submittedName>
</protein>
<proteinExistence type="predicted"/>
<dbReference type="VEuPathDB" id="FungiDB:M_BR32_EuGene_00007911"/>
<gene>
    <name evidence="1" type="ORF">PoMZ_00905</name>
</gene>
<sequence>MSQNRIPPPLFRDLLTPGPYLVTTDRRLLSVLSLPDYFSATKKNPIKALIMERGPIDQSSSHQSSHFIKQHAGLLVDTDLLSNGYLTFLAARMTLI</sequence>
<reference evidence="1 2" key="1">
    <citation type="journal article" date="2019" name="Mol. Biol. Evol.">
        <title>Blast fungal genomes show frequent chromosomal changes, gene gains and losses, and effector gene turnover.</title>
        <authorList>
            <person name="Gomez Luciano L.B."/>
            <person name="Jason Tsai I."/>
            <person name="Chuma I."/>
            <person name="Tosa Y."/>
            <person name="Chen Y.H."/>
            <person name="Li J.Y."/>
            <person name="Li M.Y."/>
            <person name="Jade Lu M.Y."/>
            <person name="Nakayashiki H."/>
            <person name="Li W.H."/>
        </authorList>
    </citation>
    <scope>NUCLEOTIDE SEQUENCE [LARGE SCALE GENOMIC DNA]</scope>
    <source>
        <strain evidence="1">MZ5-1-6</strain>
    </source>
</reference>
<evidence type="ECO:0000313" key="2">
    <source>
        <dbReference type="Proteomes" id="UP000294847"/>
    </source>
</evidence>
<dbReference type="AlphaFoldDB" id="A0A4P7N153"/>
<name>A0A4P7N153_PYROR</name>
<accession>A0A4P7N153</accession>
<evidence type="ECO:0000313" key="1">
    <source>
        <dbReference type="EMBL" id="QBZ55999.1"/>
    </source>
</evidence>
<dbReference type="Proteomes" id="UP000294847">
    <property type="component" value="Chromosome 2"/>
</dbReference>